<feature type="region of interest" description="Disordered" evidence="1">
    <location>
        <begin position="1"/>
        <end position="21"/>
    </location>
</feature>
<reference evidence="2 3" key="1">
    <citation type="submission" date="2020-09" db="EMBL/GenBank/DDBJ databases">
        <title>Investigation of environmental microbes.</title>
        <authorList>
            <person name="Ou Y."/>
            <person name="Kang Q."/>
        </authorList>
    </citation>
    <scope>NUCLEOTIDE SEQUENCE [LARGE SCALE GENOMIC DNA]</scope>
    <source>
        <strain evidence="2 3">KJZ-14</strain>
    </source>
</reference>
<dbReference type="InterPro" id="IPR007351">
    <property type="entry name" value="YjbR"/>
</dbReference>
<feature type="compositionally biased region" description="Basic and acidic residues" evidence="1">
    <location>
        <begin position="1"/>
        <end position="15"/>
    </location>
</feature>
<dbReference type="EMBL" id="CP061539">
    <property type="protein sequence ID" value="QNV37910.1"/>
    <property type="molecule type" value="Genomic_DNA"/>
</dbReference>
<dbReference type="KEGG" id="rter:IDM49_00985"/>
<dbReference type="RefSeq" id="WP_190724706.1">
    <property type="nucleotide sequence ID" value="NZ_CP061539.1"/>
</dbReference>
<sequence length="126" mass="14557">MHAEELHELSSERATELPATEMTHPFGEDWDVWKVRGKVFMLQTEVTGTSQVILKVDPFDGQALRSQYEDIAPGYHMNKKHWISVYPGESVDKELLRDLVTESYALVVEKLPRRERPVDSASFRIE</sequence>
<dbReference type="GeneID" id="96622794"/>
<proteinExistence type="predicted"/>
<dbReference type="GO" id="GO:0003677">
    <property type="term" value="F:DNA binding"/>
    <property type="evidence" value="ECO:0007669"/>
    <property type="project" value="UniProtKB-KW"/>
</dbReference>
<dbReference type="Pfam" id="PF04237">
    <property type="entry name" value="YjbR"/>
    <property type="match status" value="1"/>
</dbReference>
<dbReference type="PANTHER" id="PTHR35145">
    <property type="entry name" value="CYTOPLASMIC PROTEIN-RELATED"/>
    <property type="match status" value="1"/>
</dbReference>
<evidence type="ECO:0000256" key="1">
    <source>
        <dbReference type="SAM" id="MobiDB-lite"/>
    </source>
</evidence>
<dbReference type="InterPro" id="IPR058532">
    <property type="entry name" value="YjbR/MT2646/Rv2570-like"/>
</dbReference>
<dbReference type="SUPFAM" id="SSF142906">
    <property type="entry name" value="YjbR-like"/>
    <property type="match status" value="1"/>
</dbReference>
<dbReference type="PANTHER" id="PTHR35145:SF1">
    <property type="entry name" value="CYTOPLASMIC PROTEIN"/>
    <property type="match status" value="1"/>
</dbReference>
<gene>
    <name evidence="2" type="ORF">IDM49_00985</name>
</gene>
<dbReference type="Gene3D" id="3.90.1150.30">
    <property type="match status" value="1"/>
</dbReference>
<protein>
    <submittedName>
        <fullName evidence="2">MmcQ/YjbR family DNA-binding protein</fullName>
    </submittedName>
</protein>
<organism evidence="2 3">
    <name type="scientific">Rothia terrae</name>
    <dbReference type="NCBI Taxonomy" id="396015"/>
    <lineage>
        <taxon>Bacteria</taxon>
        <taxon>Bacillati</taxon>
        <taxon>Actinomycetota</taxon>
        <taxon>Actinomycetes</taxon>
        <taxon>Micrococcales</taxon>
        <taxon>Micrococcaceae</taxon>
        <taxon>Rothia</taxon>
    </lineage>
</organism>
<dbReference type="InterPro" id="IPR038056">
    <property type="entry name" value="YjbR-like_sf"/>
</dbReference>
<name>A0A7H2BE14_9MICC</name>
<evidence type="ECO:0000313" key="2">
    <source>
        <dbReference type="EMBL" id="QNV37910.1"/>
    </source>
</evidence>
<dbReference type="Proteomes" id="UP000516404">
    <property type="component" value="Chromosome"/>
</dbReference>
<evidence type="ECO:0000313" key="3">
    <source>
        <dbReference type="Proteomes" id="UP000516404"/>
    </source>
</evidence>
<dbReference type="AlphaFoldDB" id="A0A7H2BE14"/>
<keyword evidence="3" id="KW-1185">Reference proteome</keyword>
<accession>A0A7H2BE14</accession>
<keyword evidence="2" id="KW-0238">DNA-binding</keyword>